<dbReference type="InterPro" id="IPR004462">
    <property type="entry name" value="Desulfoferrodoxin_N"/>
</dbReference>
<evidence type="ECO:0000256" key="2">
    <source>
        <dbReference type="ARBA" id="ARBA00005941"/>
    </source>
</evidence>
<dbReference type="PANTHER" id="PTHR36541:SF1">
    <property type="entry name" value="SUPEROXIDE REDUCTASE-RELATED"/>
    <property type="match status" value="1"/>
</dbReference>
<dbReference type="SUPFAM" id="SSF49367">
    <property type="entry name" value="Superoxide reductase-like"/>
    <property type="match status" value="1"/>
</dbReference>
<comment type="similarity">
    <text evidence="2">Belongs to the desulfoferrodoxin family.</text>
</comment>
<feature type="binding site" evidence="12">
    <location>
        <position position="92"/>
    </location>
    <ligand>
        <name>Fe cation</name>
        <dbReference type="ChEBI" id="CHEBI:24875"/>
        <label>1</label>
    </ligand>
</feature>
<feature type="binding site" evidence="12">
    <location>
        <position position="135"/>
    </location>
    <ligand>
        <name>Fe cation</name>
        <dbReference type="ChEBI" id="CHEBI:24875"/>
        <label>1</label>
    </ligand>
</feature>
<keyword evidence="8 12" id="KW-0408">Iron</keyword>
<dbReference type="PaxDb" id="537011-PREVCOP_06229"/>
<dbReference type="Proteomes" id="UP000004477">
    <property type="component" value="Unassembled WGS sequence"/>
</dbReference>
<comment type="cofactor">
    <cofactor evidence="1">
        <name>Cu(2+)</name>
        <dbReference type="ChEBI" id="CHEBI:29036"/>
    </cofactor>
</comment>
<feature type="binding site" evidence="12">
    <location>
        <position position="66"/>
    </location>
    <ligand>
        <name>Fe cation</name>
        <dbReference type="ChEBI" id="CHEBI:24875"/>
        <label>1</label>
    </ligand>
</feature>
<dbReference type="Gene3D" id="2.60.40.730">
    <property type="entry name" value="SOR catalytic domain"/>
    <property type="match status" value="1"/>
</dbReference>
<feature type="domain" description="Desulfoferrodoxin ferrous iron-binding" evidence="13">
    <location>
        <begin position="59"/>
        <end position="142"/>
    </location>
</feature>
<comment type="function">
    <text evidence="9">Catalyzes the one-electron reduction of superoxide anion radical to hydrogen peroxide at a nonheme ferrous iron center. Plays a fundamental role in case of oxidative stress via its superoxide detoxification activity.</text>
</comment>
<dbReference type="NCBIfam" id="TIGR00320">
    <property type="entry name" value="dfx_rbo"/>
    <property type="match status" value="1"/>
</dbReference>
<dbReference type="GO" id="GO:0005506">
    <property type="term" value="F:iron ion binding"/>
    <property type="evidence" value="ECO:0007669"/>
    <property type="project" value="InterPro"/>
</dbReference>
<dbReference type="CDD" id="cd00974">
    <property type="entry name" value="DSRD"/>
    <property type="match status" value="1"/>
</dbReference>
<dbReference type="EMBL" id="ACBX02000038">
    <property type="protein sequence ID" value="EFB34320.1"/>
    <property type="molecule type" value="Genomic_DNA"/>
</dbReference>
<dbReference type="InterPro" id="IPR004793">
    <property type="entry name" value="Desulfoferrodoxin_rbo"/>
</dbReference>
<evidence type="ECO:0000256" key="9">
    <source>
        <dbReference type="ARBA" id="ARBA00024690"/>
    </source>
</evidence>
<dbReference type="AlphaFoldDB" id="D1PG65"/>
<evidence type="ECO:0000259" key="13">
    <source>
        <dbReference type="Pfam" id="PF01880"/>
    </source>
</evidence>
<comment type="cofactor">
    <cofactor evidence="12">
        <name>Fe(3+)</name>
        <dbReference type="ChEBI" id="CHEBI:29034"/>
    </cofactor>
    <text evidence="12">Binds 1 Fe(3+) ion per subunit. The iron ion 1 is coordinated via 4 cysteine residues.</text>
</comment>
<evidence type="ECO:0000256" key="8">
    <source>
        <dbReference type="ARBA" id="ARBA00023004"/>
    </source>
</evidence>
<reference evidence="15" key="1">
    <citation type="submission" date="2009-11" db="EMBL/GenBank/DDBJ databases">
        <authorList>
            <person name="Weinstock G."/>
            <person name="Sodergren E."/>
            <person name="Clifton S."/>
            <person name="Fulton L."/>
            <person name="Fulton B."/>
            <person name="Courtney L."/>
            <person name="Fronick C."/>
            <person name="Harrison M."/>
            <person name="Strong C."/>
            <person name="Farmer C."/>
            <person name="Delahaunty K."/>
            <person name="Markovic C."/>
            <person name="Hall O."/>
            <person name="Minx P."/>
            <person name="Tomlinson C."/>
            <person name="Mitreva M."/>
            <person name="Nelson J."/>
            <person name="Hou S."/>
            <person name="Wollam A."/>
            <person name="Pepin K.H."/>
            <person name="Johnson M."/>
            <person name="Bhonagiri V."/>
            <person name="Nash W.E."/>
            <person name="Warren W."/>
            <person name="Chinwalla A."/>
            <person name="Mardis E.R."/>
            <person name="Wilson R.K."/>
        </authorList>
    </citation>
    <scope>NUCLEOTIDE SEQUENCE [LARGE SCALE GENOMIC DNA]</scope>
    <source>
        <strain evidence="15">DSM 18205</strain>
    </source>
</reference>
<dbReference type="NCBIfam" id="TIGR00332">
    <property type="entry name" value="neela_ferrous"/>
    <property type="match status" value="1"/>
</dbReference>
<evidence type="ECO:0000256" key="3">
    <source>
        <dbReference type="ARBA" id="ARBA00012679"/>
    </source>
</evidence>
<dbReference type="Pfam" id="PF06397">
    <property type="entry name" value="Desulfoferrod_N"/>
    <property type="match status" value="1"/>
</dbReference>
<keyword evidence="6 12" id="KW-0479">Metal-binding</keyword>
<evidence type="ECO:0000256" key="1">
    <source>
        <dbReference type="ARBA" id="ARBA00001973"/>
    </source>
</evidence>
<feature type="domain" description="Desulfoferrodoxin N-terminal" evidence="14">
    <location>
        <begin position="20"/>
        <end position="54"/>
    </location>
</feature>
<dbReference type="InterPro" id="IPR036073">
    <property type="entry name" value="Desulfoferrodoxin_Fe-bd_dom_sf"/>
</dbReference>
<dbReference type="SUPFAM" id="SSF57802">
    <property type="entry name" value="Rubredoxin-like"/>
    <property type="match status" value="1"/>
</dbReference>
<dbReference type="GO" id="GO:0019430">
    <property type="term" value="P:removal of superoxide radicals"/>
    <property type="evidence" value="ECO:0007669"/>
    <property type="project" value="InterPro"/>
</dbReference>
<dbReference type="InterPro" id="IPR051233">
    <property type="entry name" value="Desulfoferrodoxin_SOR"/>
</dbReference>
<dbReference type="NCBIfam" id="TIGR00319">
    <property type="entry name" value="desulf_FeS4"/>
    <property type="match status" value="1"/>
</dbReference>
<evidence type="ECO:0000313" key="15">
    <source>
        <dbReference type="EMBL" id="EFB34320.1"/>
    </source>
</evidence>
<evidence type="ECO:0000256" key="4">
    <source>
        <dbReference type="ARBA" id="ARBA00014839"/>
    </source>
</evidence>
<evidence type="ECO:0000256" key="11">
    <source>
        <dbReference type="ARBA" id="ARBA00047448"/>
    </source>
</evidence>
<dbReference type="InterPro" id="IPR038094">
    <property type="entry name" value="Desulfoferrodoxin_N_sf"/>
</dbReference>
<dbReference type="InterPro" id="IPR002742">
    <property type="entry name" value="Desulfoferrodoxin_Fe-bd_dom"/>
</dbReference>
<comment type="caution">
    <text evidence="15">The sequence shown here is derived from an EMBL/GenBank/DDBJ whole genome shotgun (WGS) entry which is preliminary data.</text>
</comment>
<comment type="catalytic activity">
    <reaction evidence="11">
        <text>reduced [rubredoxin] + superoxide + 2 H(+) = oxidized [rubredoxin] + H2O2</text>
        <dbReference type="Rhea" id="RHEA:21324"/>
        <dbReference type="Rhea" id="RHEA-COMP:10302"/>
        <dbReference type="Rhea" id="RHEA-COMP:10303"/>
        <dbReference type="ChEBI" id="CHEBI:15378"/>
        <dbReference type="ChEBI" id="CHEBI:16240"/>
        <dbReference type="ChEBI" id="CHEBI:18421"/>
        <dbReference type="ChEBI" id="CHEBI:29033"/>
        <dbReference type="ChEBI" id="CHEBI:29034"/>
        <dbReference type="EC" id="1.15.1.2"/>
    </reaction>
</comment>
<evidence type="ECO:0000256" key="10">
    <source>
        <dbReference type="ARBA" id="ARBA00031398"/>
    </source>
</evidence>
<dbReference type="Pfam" id="PF01880">
    <property type="entry name" value="Desulfoferrodox"/>
    <property type="match status" value="1"/>
</dbReference>
<evidence type="ECO:0000313" key="16">
    <source>
        <dbReference type="Proteomes" id="UP000004477"/>
    </source>
</evidence>
<keyword evidence="5" id="KW-0813">Transport</keyword>
<evidence type="ECO:0000256" key="6">
    <source>
        <dbReference type="ARBA" id="ARBA00022723"/>
    </source>
</evidence>
<evidence type="ECO:0000259" key="14">
    <source>
        <dbReference type="Pfam" id="PF06397"/>
    </source>
</evidence>
<evidence type="ECO:0000256" key="7">
    <source>
        <dbReference type="ARBA" id="ARBA00022982"/>
    </source>
</evidence>
<name>D1PG65_9BACT</name>
<feature type="binding site" evidence="12">
    <location>
        <position position="138"/>
    </location>
    <ligand>
        <name>Fe cation</name>
        <dbReference type="ChEBI" id="CHEBI:24875"/>
        <label>1</label>
    </ligand>
</feature>
<dbReference type="Gene3D" id="2.20.28.100">
    <property type="entry name" value="Desulphoferrodoxin, N-terminal domain"/>
    <property type="match status" value="1"/>
</dbReference>
<evidence type="ECO:0000256" key="5">
    <source>
        <dbReference type="ARBA" id="ARBA00022448"/>
    </source>
</evidence>
<dbReference type="PANTHER" id="PTHR36541">
    <property type="entry name" value="SUPEROXIDE REDUCTASE-RELATED"/>
    <property type="match status" value="1"/>
</dbReference>
<evidence type="ECO:0000256" key="12">
    <source>
        <dbReference type="PIRSR" id="PIRSR604793-1"/>
    </source>
</evidence>
<feature type="binding site" evidence="12">
    <location>
        <position position="86"/>
    </location>
    <ligand>
        <name>Fe cation</name>
        <dbReference type="ChEBI" id="CHEBI:24875"/>
        <label>1</label>
    </ligand>
</feature>
<organism evidence="15 16">
    <name type="scientific">Segatella copri DSM 18205</name>
    <dbReference type="NCBI Taxonomy" id="537011"/>
    <lineage>
        <taxon>Bacteria</taxon>
        <taxon>Pseudomonadati</taxon>
        <taxon>Bacteroidota</taxon>
        <taxon>Bacteroidia</taxon>
        <taxon>Bacteroidales</taxon>
        <taxon>Prevotellaceae</taxon>
        <taxon>Segatella</taxon>
    </lineage>
</organism>
<dbReference type="EC" id="1.15.1.2" evidence="3"/>
<feature type="binding site" evidence="12">
    <location>
        <position position="28"/>
    </location>
    <ligand>
        <name>Fe cation</name>
        <dbReference type="ChEBI" id="CHEBI:24875"/>
        <label>1</label>
    </ligand>
</feature>
<sequence length="147" mass="16501">MKCLIFRQHIHKIIGGTIMTKVREIYRCQICGNVVEVVNPGAVLSCCGEPMKLMKENTSDGAKEKHVPVIEPIEGGYRVTVGSVEHPMLPEHYIQWIELLTPTDVLRHELKPGEKPEAIFLTNAEAKDVTAREYCNLHGLWKGVIEG</sequence>
<dbReference type="HOGENOM" id="CLU_118960_1_0_10"/>
<dbReference type="STRING" id="537011.PREVCOP_06229"/>
<comment type="cofactor">
    <cofactor evidence="12">
        <name>Fe(2+)</name>
        <dbReference type="ChEBI" id="CHEBI:29033"/>
    </cofactor>
    <text evidence="12">Binds 1 Fe(2+) ion per subunit. The iron ion 2 is coordinated via four histidines and one cysteine residue.</text>
</comment>
<gene>
    <name evidence="15" type="ORF">PREVCOP_06229</name>
</gene>
<dbReference type="GO" id="GO:0050605">
    <property type="term" value="F:superoxide reductase activity"/>
    <property type="evidence" value="ECO:0007669"/>
    <property type="project" value="UniProtKB-EC"/>
</dbReference>
<proteinExistence type="inferred from homology"/>
<feature type="binding site" evidence="12">
    <location>
        <position position="31"/>
    </location>
    <ligand>
        <name>Fe cation</name>
        <dbReference type="ChEBI" id="CHEBI:24875"/>
        <label>1</label>
    </ligand>
</feature>
<keyword evidence="16" id="KW-1185">Reference proteome</keyword>
<feature type="binding site" evidence="12">
    <location>
        <position position="47"/>
    </location>
    <ligand>
        <name>Fe cation</name>
        <dbReference type="ChEBI" id="CHEBI:24875"/>
        <label>1</label>
    </ligand>
</feature>
<protein>
    <recommendedName>
        <fullName evidence="4">Desulfoferrodoxin</fullName>
        <ecNumber evidence="3">1.15.1.2</ecNumber>
    </recommendedName>
    <alternativeName>
        <fullName evidence="10">Superoxide reductase</fullName>
    </alternativeName>
</protein>
<keyword evidence="7" id="KW-0249">Electron transport</keyword>
<feature type="binding site" evidence="12">
    <location>
        <position position="46"/>
    </location>
    <ligand>
        <name>Fe cation</name>
        <dbReference type="ChEBI" id="CHEBI:24875"/>
        <label>1</label>
    </ligand>
</feature>
<accession>D1PG65</accession>
<dbReference type="CDD" id="cd03171">
    <property type="entry name" value="SORL_Dfx_classI"/>
    <property type="match status" value="1"/>
</dbReference>